<keyword evidence="2" id="KW-1185">Reference proteome</keyword>
<reference evidence="1" key="1">
    <citation type="submission" date="2022-07" db="EMBL/GenBank/DDBJ databases">
        <title>Phylogenomic reconstructions and comparative analyses of Kickxellomycotina fungi.</title>
        <authorList>
            <person name="Reynolds N.K."/>
            <person name="Stajich J.E."/>
            <person name="Barry K."/>
            <person name="Grigoriev I.V."/>
            <person name="Crous P."/>
            <person name="Smith M.E."/>
        </authorList>
    </citation>
    <scope>NUCLEOTIDE SEQUENCE</scope>
    <source>
        <strain evidence="1">NRRL 5244</strain>
    </source>
</reference>
<sequence length="292" mass="32633">MPSPLEVIVRQSEKARLSESEQQALAKAQTRQRLLSIAGGAIGVGIGYFLSKRNKSIGMRGFMILFNGSFLYGLGNTYASVTNLKELSDEHRYPHIAAAMKDITREILRSRGVDPDHPELGQTRPAQHTIDLRSLPPSMTPEERAQTQSDDSLYHKFDNAPQNEDTEQPTYDVSGAIAASNNNQSAWDSIRKANSHPDNAWERLRRQQSINSSSQQQQNSGSENTALEFTDAWDKLNDNRSHTYRDDDGSSSSESYNFGGSALSSDDFPRSREDFEEASRRSTNKYGDTVYS</sequence>
<evidence type="ECO:0000313" key="1">
    <source>
        <dbReference type="EMBL" id="KAJ1942723.1"/>
    </source>
</evidence>
<comment type="caution">
    <text evidence="1">The sequence shown here is derived from an EMBL/GenBank/DDBJ whole genome shotgun (WGS) entry which is preliminary data.</text>
</comment>
<evidence type="ECO:0000313" key="2">
    <source>
        <dbReference type="Proteomes" id="UP001150603"/>
    </source>
</evidence>
<organism evidence="1 2">
    <name type="scientific">Linderina macrospora</name>
    <dbReference type="NCBI Taxonomy" id="4868"/>
    <lineage>
        <taxon>Eukaryota</taxon>
        <taxon>Fungi</taxon>
        <taxon>Fungi incertae sedis</taxon>
        <taxon>Zoopagomycota</taxon>
        <taxon>Kickxellomycotina</taxon>
        <taxon>Kickxellomycetes</taxon>
        <taxon>Kickxellales</taxon>
        <taxon>Kickxellaceae</taxon>
        <taxon>Linderina</taxon>
    </lineage>
</organism>
<proteinExistence type="predicted"/>
<dbReference type="Proteomes" id="UP001150603">
    <property type="component" value="Unassembled WGS sequence"/>
</dbReference>
<name>A0ACC1J964_9FUNG</name>
<dbReference type="EMBL" id="JANBPW010001892">
    <property type="protein sequence ID" value="KAJ1942723.1"/>
    <property type="molecule type" value="Genomic_DNA"/>
</dbReference>
<protein>
    <submittedName>
        <fullName evidence="1">Uncharacterized protein</fullName>
    </submittedName>
</protein>
<gene>
    <name evidence="1" type="ORF">FBU59_003116</name>
</gene>
<accession>A0ACC1J964</accession>